<name>A0A7J7RYE8_RHIFE</name>
<dbReference type="Proteomes" id="UP000585614">
    <property type="component" value="Unassembled WGS sequence"/>
</dbReference>
<comment type="caution">
    <text evidence="1">The sequence shown here is derived from an EMBL/GenBank/DDBJ whole genome shotgun (WGS) entry which is preliminary data.</text>
</comment>
<organism evidence="1 2">
    <name type="scientific">Rhinolophus ferrumequinum</name>
    <name type="common">Greater horseshoe bat</name>
    <dbReference type="NCBI Taxonomy" id="59479"/>
    <lineage>
        <taxon>Eukaryota</taxon>
        <taxon>Metazoa</taxon>
        <taxon>Chordata</taxon>
        <taxon>Craniata</taxon>
        <taxon>Vertebrata</taxon>
        <taxon>Euteleostomi</taxon>
        <taxon>Mammalia</taxon>
        <taxon>Eutheria</taxon>
        <taxon>Laurasiatheria</taxon>
        <taxon>Chiroptera</taxon>
        <taxon>Yinpterochiroptera</taxon>
        <taxon>Rhinolophoidea</taxon>
        <taxon>Rhinolophidae</taxon>
        <taxon>Rhinolophinae</taxon>
        <taxon>Rhinolophus</taxon>
    </lineage>
</organism>
<gene>
    <name evidence="1" type="ORF">mRhiFer1_009314</name>
</gene>
<evidence type="ECO:0000313" key="2">
    <source>
        <dbReference type="Proteomes" id="UP000585614"/>
    </source>
</evidence>
<dbReference type="EMBL" id="JACAGC010000024">
    <property type="protein sequence ID" value="KAF6280935.1"/>
    <property type="molecule type" value="Genomic_DNA"/>
</dbReference>
<reference evidence="1 2" key="1">
    <citation type="journal article" date="2020" name="Nature">
        <title>Six reference-quality genomes reveal evolution of bat adaptations.</title>
        <authorList>
            <person name="Jebb D."/>
            <person name="Huang Z."/>
            <person name="Pippel M."/>
            <person name="Hughes G.M."/>
            <person name="Lavrichenko K."/>
            <person name="Devanna P."/>
            <person name="Winkler S."/>
            <person name="Jermiin L.S."/>
            <person name="Skirmuntt E.C."/>
            <person name="Katzourakis A."/>
            <person name="Burkitt-Gray L."/>
            <person name="Ray D.A."/>
            <person name="Sullivan K.A.M."/>
            <person name="Roscito J.G."/>
            <person name="Kirilenko B.M."/>
            <person name="Davalos L.M."/>
            <person name="Corthals A.P."/>
            <person name="Power M.L."/>
            <person name="Jones G."/>
            <person name="Ransome R.D."/>
            <person name="Dechmann D.K.N."/>
            <person name="Locatelli A.G."/>
            <person name="Puechmaille S.J."/>
            <person name="Fedrigo O."/>
            <person name="Jarvis E.D."/>
            <person name="Hiller M."/>
            <person name="Vernes S.C."/>
            <person name="Myers E.W."/>
            <person name="Teeling E.C."/>
        </authorList>
    </citation>
    <scope>NUCLEOTIDE SEQUENCE [LARGE SCALE GENOMIC DNA]</scope>
    <source>
        <strain evidence="1">MRhiFer1</strain>
        <tissue evidence="1">Lung</tissue>
    </source>
</reference>
<dbReference type="AlphaFoldDB" id="A0A7J7RYE8"/>
<accession>A0A7J7RYE8</accession>
<proteinExistence type="predicted"/>
<evidence type="ECO:0000313" key="1">
    <source>
        <dbReference type="EMBL" id="KAF6280935.1"/>
    </source>
</evidence>
<protein>
    <submittedName>
        <fullName evidence="1">Uncharacterized protein</fullName>
    </submittedName>
</protein>
<sequence length="139" mass="15091">MISTPSCSAPCKAFSLNSLPFSRTAAAHICGNQATATPPTRPERLPQPWSPCPKFPFFLQVRNLPTFFHSTCYFQDSAYTEGAELRSFPSGRRPNFALQNVSERGGWRAGGKEELLGSNPSSAANLLCDLGKATFTSCL</sequence>